<organism evidence="5 6">
    <name type="scientific">Thermoanaerobacter thermohydrosulfuricus</name>
    <name type="common">Clostridium thermohydrosulfuricum</name>
    <dbReference type="NCBI Taxonomy" id="1516"/>
    <lineage>
        <taxon>Bacteria</taxon>
        <taxon>Bacillati</taxon>
        <taxon>Bacillota</taxon>
        <taxon>Clostridia</taxon>
        <taxon>Thermoanaerobacterales</taxon>
        <taxon>Thermoanaerobacteraceae</taxon>
        <taxon>Thermoanaerobacter</taxon>
    </lineage>
</organism>
<dbReference type="SFLD" id="SFLDS00029">
    <property type="entry name" value="Radical_SAM"/>
    <property type="match status" value="1"/>
</dbReference>
<keyword evidence="3" id="KW-0963">Cytoplasm</keyword>
<dbReference type="InterPro" id="IPR004559">
    <property type="entry name" value="HemW-like"/>
</dbReference>
<dbReference type="InterPro" id="IPR006638">
    <property type="entry name" value="Elp3/MiaA/NifB-like_rSAM"/>
</dbReference>
<dbReference type="InterPro" id="IPR010723">
    <property type="entry name" value="HemN_C"/>
</dbReference>
<dbReference type="SFLD" id="SFLDG01065">
    <property type="entry name" value="anaerobic_coproporphyrinogen-I"/>
    <property type="match status" value="1"/>
</dbReference>
<dbReference type="GO" id="GO:0051539">
    <property type="term" value="F:4 iron, 4 sulfur cluster binding"/>
    <property type="evidence" value="ECO:0007669"/>
    <property type="project" value="UniProtKB-UniRule"/>
</dbReference>
<dbReference type="SFLD" id="SFLDG01082">
    <property type="entry name" value="B12-binding_domain_containing"/>
    <property type="match status" value="1"/>
</dbReference>
<dbReference type="PANTHER" id="PTHR13932:SF5">
    <property type="entry name" value="RADICAL S-ADENOSYL METHIONINE DOMAIN-CONTAINING PROTEIN 1, MITOCHONDRIAL"/>
    <property type="match status" value="1"/>
</dbReference>
<dbReference type="CDD" id="cd01335">
    <property type="entry name" value="Radical_SAM"/>
    <property type="match status" value="1"/>
</dbReference>
<dbReference type="SUPFAM" id="SSF102114">
    <property type="entry name" value="Radical SAM enzymes"/>
    <property type="match status" value="1"/>
</dbReference>
<dbReference type="Pfam" id="PF06969">
    <property type="entry name" value="HemN_C"/>
    <property type="match status" value="1"/>
</dbReference>
<dbReference type="GO" id="GO:0005737">
    <property type="term" value="C:cytoplasm"/>
    <property type="evidence" value="ECO:0007669"/>
    <property type="project" value="UniProtKB-SubCell"/>
</dbReference>
<dbReference type="PANTHER" id="PTHR13932">
    <property type="entry name" value="COPROPORPHYRINIGEN III OXIDASE"/>
    <property type="match status" value="1"/>
</dbReference>
<dbReference type="AlphaFoldDB" id="A0A1G7JV27"/>
<keyword evidence="3" id="KW-0949">S-adenosyl-L-methionine</keyword>
<dbReference type="GO" id="GO:0046872">
    <property type="term" value="F:metal ion binding"/>
    <property type="evidence" value="ECO:0007669"/>
    <property type="project" value="UniProtKB-UniRule"/>
</dbReference>
<dbReference type="InterPro" id="IPR023404">
    <property type="entry name" value="rSAM_horseshoe"/>
</dbReference>
<keyword evidence="3" id="KW-0143">Chaperone</keyword>
<evidence type="ECO:0000313" key="6">
    <source>
        <dbReference type="Proteomes" id="UP000183404"/>
    </source>
</evidence>
<dbReference type="EMBL" id="FNBS01000008">
    <property type="protein sequence ID" value="SDF28644.1"/>
    <property type="molecule type" value="Genomic_DNA"/>
</dbReference>
<keyword evidence="3" id="KW-0411">Iron-sulfur</keyword>
<proteinExistence type="inferred from homology"/>
<comment type="function">
    <text evidence="3">Probably acts as a heme chaperone, transferring heme to an unknown acceptor. Binds one molecule of heme per monomer, possibly covalently. Binds 1 [4Fe-4S] cluster. The cluster is coordinated with 3 cysteines and an exchangeable S-adenosyl-L-methionine.</text>
</comment>
<evidence type="ECO:0000313" key="5">
    <source>
        <dbReference type="EMBL" id="SDF28644.1"/>
    </source>
</evidence>
<dbReference type="Gene3D" id="3.80.30.20">
    <property type="entry name" value="tm_1862 like domain"/>
    <property type="match status" value="1"/>
</dbReference>
<keyword evidence="3" id="KW-0004">4Fe-4S</keyword>
<dbReference type="NCBIfam" id="TIGR00539">
    <property type="entry name" value="hemN_rel"/>
    <property type="match status" value="1"/>
</dbReference>
<evidence type="ECO:0000259" key="4">
    <source>
        <dbReference type="PROSITE" id="PS51918"/>
    </source>
</evidence>
<dbReference type="InterPro" id="IPR034505">
    <property type="entry name" value="Coproporphyrinogen-III_oxidase"/>
</dbReference>
<dbReference type="RefSeq" id="WP_019907578.1">
    <property type="nucleotide sequence ID" value="NZ_FNBS01000008.1"/>
</dbReference>
<dbReference type="GO" id="GO:0004109">
    <property type="term" value="F:coproporphyrinogen oxidase activity"/>
    <property type="evidence" value="ECO:0007669"/>
    <property type="project" value="InterPro"/>
</dbReference>
<gene>
    <name evidence="5" type="ORF">SAMN04244560_00523</name>
</gene>
<reference evidence="5 6" key="1">
    <citation type="submission" date="2016-10" db="EMBL/GenBank/DDBJ databases">
        <authorList>
            <person name="de Groot N.N."/>
        </authorList>
    </citation>
    <scope>NUCLEOTIDE SEQUENCE [LARGE SCALE GENOMIC DNA]</scope>
    <source>
        <strain evidence="5 6">DSM 569</strain>
    </source>
</reference>
<protein>
    <recommendedName>
        <fullName evidence="2 3">Heme chaperone HemW</fullName>
    </recommendedName>
</protein>
<keyword evidence="3" id="KW-0408">Iron</keyword>
<dbReference type="GO" id="GO:0006779">
    <property type="term" value="P:porphyrin-containing compound biosynthetic process"/>
    <property type="evidence" value="ECO:0007669"/>
    <property type="project" value="InterPro"/>
</dbReference>
<comment type="subcellular location">
    <subcellularLocation>
        <location evidence="3">Cytoplasm</location>
    </subcellularLocation>
</comment>
<dbReference type="Proteomes" id="UP000183404">
    <property type="component" value="Unassembled WGS sequence"/>
</dbReference>
<dbReference type="InterPro" id="IPR007197">
    <property type="entry name" value="rSAM"/>
</dbReference>
<feature type="domain" description="Radical SAM core" evidence="4">
    <location>
        <begin position="1"/>
        <end position="231"/>
    </location>
</feature>
<dbReference type="InterPro" id="IPR058240">
    <property type="entry name" value="rSAM_sf"/>
</dbReference>
<dbReference type="SFLD" id="SFLDF00562">
    <property type="entry name" value="HemN-like__clustered_with_heat"/>
    <property type="match status" value="1"/>
</dbReference>
<dbReference type="Pfam" id="PF04055">
    <property type="entry name" value="Radical_SAM"/>
    <property type="match status" value="1"/>
</dbReference>
<sequence>MREIGLYIHIPFCKRKCYYCDFNSYAGYDYLFDDYIRALLIEIESNSTKDYNVVSVYIGGGTPNLLPPSYIEKILKSVFKNYKILDGCEITIEMNPGFITEEKLKIYKDNGINRVSIGLQAFQNRLLKYIGRIHTIEDFFENYELVKKFFDNINIDLMYAFPTQTFKEWQETLKEVVKLQPTHVSTYSLILEPNTSFYRLYEKGQLPIVDEEEELKMYHWGIEFLKEKGYHHYEISNFALPTFECRHNILYWECKNYLGFGAGAHSYMEDVRYSNIENIKDYIKSILERKSAVKEKIKLAKEDRMAEFMFLGMRMTKGVCDKDFKKRFGISLFEFYKKVIQKYLNEGLIEIDNECAKLTERGIDVSNVIFEEFLP</sequence>
<keyword evidence="3" id="KW-0479">Metal-binding</keyword>
<accession>A0A1G7JV27</accession>
<dbReference type="SMART" id="SM00729">
    <property type="entry name" value="Elp3"/>
    <property type="match status" value="1"/>
</dbReference>
<evidence type="ECO:0000256" key="1">
    <source>
        <dbReference type="ARBA" id="ARBA00006100"/>
    </source>
</evidence>
<dbReference type="PROSITE" id="PS51918">
    <property type="entry name" value="RADICAL_SAM"/>
    <property type="match status" value="1"/>
</dbReference>
<name>A0A1G7JV27_THETY</name>
<evidence type="ECO:0000256" key="3">
    <source>
        <dbReference type="RuleBase" id="RU364116"/>
    </source>
</evidence>
<dbReference type="SFLD" id="SFLDF00288">
    <property type="entry name" value="HemN-like__clustered_with_nucl"/>
    <property type="match status" value="1"/>
</dbReference>
<comment type="similarity">
    <text evidence="1">Belongs to the anaerobic coproporphyrinogen-III oxidase family. HemW subfamily.</text>
</comment>
<evidence type="ECO:0000256" key="2">
    <source>
        <dbReference type="ARBA" id="ARBA00017228"/>
    </source>
</evidence>
<keyword evidence="3" id="KW-0349">Heme</keyword>